<proteinExistence type="inferred from homology"/>
<dbReference type="PANTHER" id="PTHR32341">
    <property type="entry name" value="INTERFERON-INDUCIBLE GTPASE"/>
    <property type="match status" value="1"/>
</dbReference>
<evidence type="ECO:0000259" key="6">
    <source>
        <dbReference type="PROSITE" id="PS51716"/>
    </source>
</evidence>
<dbReference type="OrthoDB" id="422720at2759"/>
<dbReference type="InterPro" id="IPR027417">
    <property type="entry name" value="P-loop_NTPase"/>
</dbReference>
<feature type="domain" description="IRG-type G" evidence="6">
    <location>
        <begin position="70"/>
        <end position="252"/>
    </location>
</feature>
<dbReference type="Proteomes" id="UP000515145">
    <property type="component" value="Unplaced"/>
</dbReference>
<dbReference type="RefSeq" id="XP_028254070.1">
    <property type="nucleotide sequence ID" value="XM_028398269.1"/>
</dbReference>
<dbReference type="GeneID" id="114429404"/>
<evidence type="ECO:0000256" key="4">
    <source>
        <dbReference type="ARBA" id="ARBA00023134"/>
    </source>
</evidence>
<dbReference type="GO" id="GO:0016020">
    <property type="term" value="C:membrane"/>
    <property type="evidence" value="ECO:0007669"/>
    <property type="project" value="InterPro"/>
</dbReference>
<organism evidence="7 8">
    <name type="scientific">Parambassis ranga</name>
    <name type="common">Indian glassy fish</name>
    <dbReference type="NCBI Taxonomy" id="210632"/>
    <lineage>
        <taxon>Eukaryota</taxon>
        <taxon>Metazoa</taxon>
        <taxon>Chordata</taxon>
        <taxon>Craniata</taxon>
        <taxon>Vertebrata</taxon>
        <taxon>Euteleostomi</taxon>
        <taxon>Actinopterygii</taxon>
        <taxon>Neopterygii</taxon>
        <taxon>Teleostei</taxon>
        <taxon>Neoteleostei</taxon>
        <taxon>Acanthomorphata</taxon>
        <taxon>Ovalentaria</taxon>
        <taxon>Ambassidae</taxon>
        <taxon>Parambassis</taxon>
    </lineage>
</organism>
<dbReference type="InterPro" id="IPR007743">
    <property type="entry name" value="Immunity-related_GTPase-like"/>
</dbReference>
<evidence type="ECO:0000256" key="2">
    <source>
        <dbReference type="ARBA" id="ARBA00022741"/>
    </source>
</evidence>
<keyword evidence="5" id="KW-0472">Membrane</keyword>
<evidence type="ECO:0000256" key="3">
    <source>
        <dbReference type="ARBA" id="ARBA00022801"/>
    </source>
</evidence>
<evidence type="ECO:0000313" key="7">
    <source>
        <dbReference type="Proteomes" id="UP000515145"/>
    </source>
</evidence>
<accession>A0A6P7HEU7</accession>
<feature type="transmembrane region" description="Helical" evidence="5">
    <location>
        <begin position="343"/>
        <end position="362"/>
    </location>
</feature>
<feature type="transmembrane region" description="Helical" evidence="5">
    <location>
        <begin position="286"/>
        <end position="319"/>
    </location>
</feature>
<feature type="transmembrane region" description="Helical" evidence="5">
    <location>
        <begin position="383"/>
        <end position="400"/>
    </location>
</feature>
<keyword evidence="3" id="KW-0378">Hydrolase</keyword>
<keyword evidence="5" id="KW-1133">Transmembrane helix</keyword>
<dbReference type="InParanoid" id="A0A6P7HEU7"/>
<dbReference type="PROSITE" id="PS51716">
    <property type="entry name" value="G_IRG"/>
    <property type="match status" value="1"/>
</dbReference>
<dbReference type="FunFam" id="3.40.50.300:FF:000541">
    <property type="entry name" value="Immunity related GTPase M"/>
    <property type="match status" value="1"/>
</dbReference>
<dbReference type="AlphaFoldDB" id="A0A6P7HEU7"/>
<keyword evidence="4" id="KW-0342">GTP-binding</keyword>
<dbReference type="SUPFAM" id="SSF52540">
    <property type="entry name" value="P-loop containing nucleoside triphosphate hydrolases"/>
    <property type="match status" value="1"/>
</dbReference>
<keyword evidence="7" id="KW-1185">Reference proteome</keyword>
<evidence type="ECO:0000256" key="5">
    <source>
        <dbReference type="SAM" id="Phobius"/>
    </source>
</evidence>
<gene>
    <name evidence="8" type="primary">LOC114429404</name>
</gene>
<dbReference type="InterPro" id="IPR030385">
    <property type="entry name" value="G_IRG_dom"/>
</dbReference>
<evidence type="ECO:0000256" key="1">
    <source>
        <dbReference type="ARBA" id="ARBA00005429"/>
    </source>
</evidence>
<dbReference type="InterPro" id="IPR051515">
    <property type="entry name" value="IRG"/>
</dbReference>
<keyword evidence="2" id="KW-0547">Nucleotide-binding</keyword>
<protein>
    <submittedName>
        <fullName evidence="8">Interferon-inducible GTPase 5-like isoform X1</fullName>
    </submittedName>
</protein>
<dbReference type="Gene3D" id="3.40.50.300">
    <property type="entry name" value="P-loop containing nucleotide triphosphate hydrolases"/>
    <property type="match status" value="1"/>
</dbReference>
<dbReference type="GO" id="GO:0005525">
    <property type="term" value="F:GTP binding"/>
    <property type="evidence" value="ECO:0007669"/>
    <property type="project" value="UniProtKB-KW"/>
</dbReference>
<dbReference type="GO" id="GO:0016787">
    <property type="term" value="F:hydrolase activity"/>
    <property type="evidence" value="ECO:0007669"/>
    <property type="project" value="UniProtKB-KW"/>
</dbReference>
<comment type="similarity">
    <text evidence="1">Belongs to the TRAFAC class dynamin-like GTPase superfamily. IRG family.</text>
</comment>
<dbReference type="Pfam" id="PF05049">
    <property type="entry name" value="IIGP"/>
    <property type="match status" value="1"/>
</dbReference>
<name>A0A6P7HEU7_9TELE</name>
<sequence>MRTENRYCQRMPPPRCHLQTGYWPQSETTFKPDEPTAVEGLISLDPGECFKKIFVLIMEAITELILQNNTKLNIAITGVSGAGKSTFVNAIRGINDGDEGAAPTGCNENSKDAIAYFHPNYPNVILWDLPGIGTTKFPADNYLNHVGLHKYDFFIIISATRFRENDIRLAQEIKKMKKKFYFVRSKIDSDLYNEEKSRKSNFNKEKTLTDIKENCIKGLQDAGFESPQVFLVSSFKLHEYDFPLLQETFETELPEHKRNALLMTTPITSLEIIAKKKKAFKSKIKYYAAASAAGAAVPVPGLSIAVDVSILIAAITQYVHGFGLDVPTMKRVAERTGVSYDDLLAVIVSPLAAAEVTSALVLRVMASLAGTAALMAAKEGSRFIPFIGIPIAMGLSYITTSRVPSHILNVLAEDSERVFRKAFGSV</sequence>
<evidence type="ECO:0000313" key="8">
    <source>
        <dbReference type="RefSeq" id="XP_028254070.1"/>
    </source>
</evidence>
<dbReference type="PANTHER" id="PTHR32341:SF10">
    <property type="entry name" value="INTERFERON-INDUCIBLE GTPASE 5"/>
    <property type="match status" value="1"/>
</dbReference>
<dbReference type="FunCoup" id="A0A6P7HEU7">
    <property type="interactions" value="29"/>
</dbReference>
<keyword evidence="5" id="KW-0812">Transmembrane</keyword>
<reference evidence="8" key="1">
    <citation type="submission" date="2025-08" db="UniProtKB">
        <authorList>
            <consortium name="RefSeq"/>
        </authorList>
    </citation>
    <scope>IDENTIFICATION</scope>
</reference>